<dbReference type="AlphaFoldDB" id="A0A0G1FQA9"/>
<dbReference type="PANTHER" id="PTHR11138">
    <property type="entry name" value="METHIONYL-TRNA FORMYLTRANSFERASE"/>
    <property type="match status" value="1"/>
</dbReference>
<gene>
    <name evidence="3" type="ORF">UV74_C0013G0333</name>
</gene>
<evidence type="ECO:0000256" key="1">
    <source>
        <dbReference type="SAM" id="Phobius"/>
    </source>
</evidence>
<sequence length="274" mass="31932">MKQKKQLYFILTNENLFHPKYLAGILKRLDEKEYKIVGITQIIEKRKSPSNYFMNQLSLWGILGFLSIGCLSIIKKILEITSIDKTSSIKLIADENKIKYLKVNNVNDKLHLNHLKKKKPDIIISSCGQIFKKELLSLPKVACINRHSALLPKYGGVLPIFWAMYNNEKSFGVSIHYMVEKVDQGNVIFQKKISFDHQKSLFTNYVIAFQESIQATIKSLDNLNKNKIIKKFSPNNKQYFSYPKSADIYKFKKKHKVFSLDDLKLLPLFFKDWT</sequence>
<name>A0A0G1FQA9_9BACT</name>
<organism evidence="3 4">
    <name type="scientific">Candidatus Woesebacteria bacterium GW2011_GWB1_43_14</name>
    <dbReference type="NCBI Taxonomy" id="1618578"/>
    <lineage>
        <taxon>Bacteria</taxon>
        <taxon>Candidatus Woeseibacteriota</taxon>
    </lineage>
</organism>
<protein>
    <submittedName>
        <fullName evidence="3">Fmt: predicted methionyl-tRNA formyltranserase</fullName>
    </submittedName>
</protein>
<evidence type="ECO:0000259" key="2">
    <source>
        <dbReference type="Pfam" id="PF00551"/>
    </source>
</evidence>
<comment type="caution">
    <text evidence="3">The sequence shown here is derived from an EMBL/GenBank/DDBJ whole genome shotgun (WGS) entry which is preliminary data.</text>
</comment>
<dbReference type="EMBL" id="LCFQ01000013">
    <property type="protein sequence ID" value="KKS97211.1"/>
    <property type="molecule type" value="Genomic_DNA"/>
</dbReference>
<keyword evidence="1" id="KW-0472">Membrane</keyword>
<accession>A0A0G1FQA9</accession>
<dbReference type="InterPro" id="IPR002376">
    <property type="entry name" value="Formyl_transf_N"/>
</dbReference>
<dbReference type="Proteomes" id="UP000034090">
    <property type="component" value="Unassembled WGS sequence"/>
</dbReference>
<dbReference type="GO" id="GO:0005829">
    <property type="term" value="C:cytosol"/>
    <property type="evidence" value="ECO:0007669"/>
    <property type="project" value="TreeGrafter"/>
</dbReference>
<dbReference type="PANTHER" id="PTHR11138:SF5">
    <property type="entry name" value="METHIONYL-TRNA FORMYLTRANSFERASE, MITOCHONDRIAL"/>
    <property type="match status" value="1"/>
</dbReference>
<evidence type="ECO:0000313" key="4">
    <source>
        <dbReference type="Proteomes" id="UP000034090"/>
    </source>
</evidence>
<keyword evidence="1" id="KW-0812">Transmembrane</keyword>
<dbReference type="InterPro" id="IPR036477">
    <property type="entry name" value="Formyl_transf_N_sf"/>
</dbReference>
<dbReference type="Pfam" id="PF00551">
    <property type="entry name" value="Formyl_trans_N"/>
    <property type="match status" value="1"/>
</dbReference>
<dbReference type="STRING" id="1618578.UV74_C0013G0333"/>
<dbReference type="Gene3D" id="3.40.50.12230">
    <property type="match status" value="1"/>
</dbReference>
<reference evidence="3 4" key="1">
    <citation type="journal article" date="2015" name="Nature">
        <title>rRNA introns, odd ribosomes, and small enigmatic genomes across a large radiation of phyla.</title>
        <authorList>
            <person name="Brown C.T."/>
            <person name="Hug L.A."/>
            <person name="Thomas B.C."/>
            <person name="Sharon I."/>
            <person name="Castelle C.J."/>
            <person name="Singh A."/>
            <person name="Wilkins M.J."/>
            <person name="Williams K.H."/>
            <person name="Banfield J.F."/>
        </authorList>
    </citation>
    <scope>NUCLEOTIDE SEQUENCE [LARGE SCALE GENOMIC DNA]</scope>
</reference>
<dbReference type="SUPFAM" id="SSF53328">
    <property type="entry name" value="Formyltransferase"/>
    <property type="match status" value="1"/>
</dbReference>
<feature type="transmembrane region" description="Helical" evidence="1">
    <location>
        <begin position="52"/>
        <end position="74"/>
    </location>
</feature>
<dbReference type="GO" id="GO:0004479">
    <property type="term" value="F:methionyl-tRNA formyltransferase activity"/>
    <property type="evidence" value="ECO:0007669"/>
    <property type="project" value="TreeGrafter"/>
</dbReference>
<feature type="domain" description="Formyl transferase N-terminal" evidence="2">
    <location>
        <begin position="101"/>
        <end position="200"/>
    </location>
</feature>
<keyword evidence="1" id="KW-1133">Transmembrane helix</keyword>
<evidence type="ECO:0000313" key="3">
    <source>
        <dbReference type="EMBL" id="KKS97211.1"/>
    </source>
</evidence>
<proteinExistence type="predicted"/>